<dbReference type="Gene3D" id="1.10.287.130">
    <property type="match status" value="1"/>
</dbReference>
<feature type="transmembrane region" description="Helical" evidence="13">
    <location>
        <begin position="12"/>
        <end position="30"/>
    </location>
</feature>
<evidence type="ECO:0000313" key="15">
    <source>
        <dbReference type="EMBL" id="PDX87675.1"/>
    </source>
</evidence>
<dbReference type="InterPro" id="IPR003661">
    <property type="entry name" value="HisK_dim/P_dom"/>
</dbReference>
<dbReference type="CDD" id="cd00082">
    <property type="entry name" value="HisKA"/>
    <property type="match status" value="1"/>
</dbReference>
<evidence type="ECO:0000256" key="12">
    <source>
        <dbReference type="ARBA" id="ARBA00023136"/>
    </source>
</evidence>
<dbReference type="PANTHER" id="PTHR45569">
    <property type="entry name" value="SENSOR PROTEIN KDPD"/>
    <property type="match status" value="1"/>
</dbReference>
<dbReference type="CDD" id="cd00075">
    <property type="entry name" value="HATPase"/>
    <property type="match status" value="1"/>
</dbReference>
<evidence type="ECO:0000313" key="16">
    <source>
        <dbReference type="Proteomes" id="UP000220904"/>
    </source>
</evidence>
<evidence type="ECO:0000256" key="11">
    <source>
        <dbReference type="ARBA" id="ARBA00023012"/>
    </source>
</evidence>
<comment type="subcellular location">
    <subcellularLocation>
        <location evidence="2">Membrane</location>
        <topology evidence="2">Multi-pass membrane protein</topology>
    </subcellularLocation>
</comment>
<dbReference type="Gene3D" id="1.20.120.620">
    <property type="entry name" value="Backbone structure of the membrane domain of e. Coli histidine kinase receptor kdpd"/>
    <property type="match status" value="1"/>
</dbReference>
<dbReference type="GO" id="GO:0000155">
    <property type="term" value="F:phosphorelay sensor kinase activity"/>
    <property type="evidence" value="ECO:0007669"/>
    <property type="project" value="InterPro"/>
</dbReference>
<dbReference type="InterPro" id="IPR038318">
    <property type="entry name" value="KdpD_sf"/>
</dbReference>
<dbReference type="Proteomes" id="UP000220904">
    <property type="component" value="Unassembled WGS sequence"/>
</dbReference>
<evidence type="ECO:0000256" key="6">
    <source>
        <dbReference type="ARBA" id="ARBA00022692"/>
    </source>
</evidence>
<dbReference type="Pfam" id="PF02518">
    <property type="entry name" value="HATPase_c"/>
    <property type="match status" value="1"/>
</dbReference>
<dbReference type="Pfam" id="PF13493">
    <property type="entry name" value="DUF4118"/>
    <property type="match status" value="1"/>
</dbReference>
<keyword evidence="7" id="KW-0547">Nucleotide-binding</keyword>
<evidence type="ECO:0000256" key="7">
    <source>
        <dbReference type="ARBA" id="ARBA00022741"/>
    </source>
</evidence>
<keyword evidence="8 15" id="KW-0418">Kinase</keyword>
<dbReference type="Pfam" id="PF00512">
    <property type="entry name" value="HisKA"/>
    <property type="match status" value="1"/>
</dbReference>
<evidence type="ECO:0000256" key="13">
    <source>
        <dbReference type="SAM" id="Phobius"/>
    </source>
</evidence>
<evidence type="ECO:0000256" key="1">
    <source>
        <dbReference type="ARBA" id="ARBA00000085"/>
    </source>
</evidence>
<dbReference type="RefSeq" id="WP_097791346.1">
    <property type="nucleotide sequence ID" value="NZ_CP186692.1"/>
</dbReference>
<keyword evidence="11" id="KW-0902">Two-component regulatory system</keyword>
<dbReference type="EMBL" id="NOUV01000005">
    <property type="protein sequence ID" value="PDX87675.1"/>
    <property type="molecule type" value="Genomic_DNA"/>
</dbReference>
<dbReference type="OrthoDB" id="9806130at2"/>
<dbReference type="InterPro" id="IPR003594">
    <property type="entry name" value="HATPase_dom"/>
</dbReference>
<dbReference type="InterPro" id="IPR025201">
    <property type="entry name" value="KdpD_TM"/>
</dbReference>
<evidence type="ECO:0000256" key="5">
    <source>
        <dbReference type="ARBA" id="ARBA00022679"/>
    </source>
</evidence>
<evidence type="ECO:0000256" key="9">
    <source>
        <dbReference type="ARBA" id="ARBA00022840"/>
    </source>
</evidence>
<keyword evidence="5" id="KW-0808">Transferase</keyword>
<evidence type="ECO:0000256" key="8">
    <source>
        <dbReference type="ARBA" id="ARBA00022777"/>
    </source>
</evidence>
<keyword evidence="9" id="KW-0067">ATP-binding</keyword>
<dbReference type="InterPro" id="IPR036890">
    <property type="entry name" value="HATPase_C_sf"/>
</dbReference>
<comment type="catalytic activity">
    <reaction evidence="1">
        <text>ATP + protein L-histidine = ADP + protein N-phospho-L-histidine.</text>
        <dbReference type="EC" id="2.7.13.3"/>
    </reaction>
</comment>
<dbReference type="PANTHER" id="PTHR45569:SF1">
    <property type="entry name" value="SENSOR PROTEIN KDPD"/>
    <property type="match status" value="1"/>
</dbReference>
<dbReference type="PROSITE" id="PS50109">
    <property type="entry name" value="HIS_KIN"/>
    <property type="match status" value="1"/>
</dbReference>
<name>A0A2A7B8K7_9FIRM</name>
<dbReference type="InterPro" id="IPR005467">
    <property type="entry name" value="His_kinase_dom"/>
</dbReference>
<keyword evidence="12 13" id="KW-0472">Membrane</keyword>
<dbReference type="Gene3D" id="3.30.565.10">
    <property type="entry name" value="Histidine kinase-like ATPase, C-terminal domain"/>
    <property type="match status" value="1"/>
</dbReference>
<evidence type="ECO:0000259" key="14">
    <source>
        <dbReference type="PROSITE" id="PS50109"/>
    </source>
</evidence>
<organism evidence="15 16">
    <name type="scientific">Faecalibacterium prausnitzii</name>
    <dbReference type="NCBI Taxonomy" id="853"/>
    <lineage>
        <taxon>Bacteria</taxon>
        <taxon>Bacillati</taxon>
        <taxon>Bacillota</taxon>
        <taxon>Clostridia</taxon>
        <taxon>Eubacteriales</taxon>
        <taxon>Oscillospiraceae</taxon>
        <taxon>Faecalibacterium</taxon>
    </lineage>
</organism>
<dbReference type="AlphaFoldDB" id="A0A2A7B8K7"/>
<dbReference type="PRINTS" id="PR00344">
    <property type="entry name" value="BCTRLSENSOR"/>
</dbReference>
<keyword evidence="6 13" id="KW-0812">Transmembrane</keyword>
<dbReference type="SUPFAM" id="SSF47384">
    <property type="entry name" value="Homodimeric domain of signal transducing histidine kinase"/>
    <property type="match status" value="1"/>
</dbReference>
<dbReference type="InterPro" id="IPR004358">
    <property type="entry name" value="Sig_transdc_His_kin-like_C"/>
</dbReference>
<dbReference type="GO" id="GO:0005524">
    <property type="term" value="F:ATP binding"/>
    <property type="evidence" value="ECO:0007669"/>
    <property type="project" value="UniProtKB-KW"/>
</dbReference>
<dbReference type="SUPFAM" id="SSF55874">
    <property type="entry name" value="ATPase domain of HSP90 chaperone/DNA topoisomerase II/histidine kinase"/>
    <property type="match status" value="1"/>
</dbReference>
<evidence type="ECO:0000256" key="4">
    <source>
        <dbReference type="ARBA" id="ARBA00022553"/>
    </source>
</evidence>
<evidence type="ECO:0000256" key="10">
    <source>
        <dbReference type="ARBA" id="ARBA00022989"/>
    </source>
</evidence>
<accession>A0A2A7B8K7</accession>
<dbReference type="InterPro" id="IPR036097">
    <property type="entry name" value="HisK_dim/P_sf"/>
</dbReference>
<dbReference type="InterPro" id="IPR052023">
    <property type="entry name" value="Histidine_kinase_KdpD"/>
</dbReference>
<feature type="transmembrane region" description="Helical" evidence="13">
    <location>
        <begin position="57"/>
        <end position="74"/>
    </location>
</feature>
<protein>
    <recommendedName>
        <fullName evidence="3">histidine kinase</fullName>
        <ecNumber evidence="3">2.7.13.3</ecNumber>
    </recommendedName>
</protein>
<dbReference type="EC" id="2.7.13.3" evidence="3"/>
<sequence length="359" mass="39522">MRSSTRRHDALVMLSGIASAFLVVSGIQVLSGRIDGVASMVFVLAVFLISMYTDGYLWGLAASLLCVLAVNFAFRSPYFAFNFTLPENLFSALVMLVVSIMTSTLTTRIKLQEQLRMESETEKMRANLLRAVSHDLRTPLTSIYGACSTVIENYDSLAKEQKLKLLGEVCSDAQWLNRMVENLLSVTRFDTGTVSVQKTPTVLEELIDTVLVRFQKHYPDVNVTVDLPDSFVVIPMDSMLISQVLMNLLENAVLHAEGMTKLTLRVFTLGDHAIFEVSDDGCGIPKERLKGLFTRMLPADDTASPGKHGMGIGLAVCAAIVKAHGGEIKAESRPGEGTTIRFWLETESTDESTDLEENI</sequence>
<keyword evidence="4" id="KW-0597">Phosphoprotein</keyword>
<evidence type="ECO:0000256" key="2">
    <source>
        <dbReference type="ARBA" id="ARBA00004141"/>
    </source>
</evidence>
<proteinExistence type="predicted"/>
<reference evidence="15 16" key="1">
    <citation type="journal article" date="2017" name="Front. Microbiol.">
        <title>New Insights into the Diversity of the Genus Faecalibacterium.</title>
        <authorList>
            <person name="Benevides L."/>
            <person name="Burman S."/>
            <person name="Martin R."/>
            <person name="Robert V."/>
            <person name="Thomas M."/>
            <person name="Miquel S."/>
            <person name="Chain F."/>
            <person name="Sokol H."/>
            <person name="Bermudez-Humaran L.G."/>
            <person name="Morrison M."/>
            <person name="Langella P."/>
            <person name="Azevedo V.A."/>
            <person name="Chatel J.M."/>
            <person name="Soares S."/>
        </authorList>
    </citation>
    <scope>NUCLEOTIDE SEQUENCE [LARGE SCALE GENOMIC DNA]</scope>
    <source>
        <strain evidence="15 16">AHMP21</strain>
    </source>
</reference>
<feature type="transmembrane region" description="Helical" evidence="13">
    <location>
        <begin position="89"/>
        <end position="107"/>
    </location>
</feature>
<keyword evidence="10 13" id="KW-1133">Transmembrane helix</keyword>
<dbReference type="SMART" id="SM00387">
    <property type="entry name" value="HATPase_c"/>
    <property type="match status" value="1"/>
</dbReference>
<dbReference type="SMART" id="SM00388">
    <property type="entry name" value="HisKA"/>
    <property type="match status" value="1"/>
</dbReference>
<dbReference type="GO" id="GO:0005886">
    <property type="term" value="C:plasma membrane"/>
    <property type="evidence" value="ECO:0007669"/>
    <property type="project" value="TreeGrafter"/>
</dbReference>
<gene>
    <name evidence="15" type="ORF">CHR60_01165</name>
</gene>
<evidence type="ECO:0000256" key="3">
    <source>
        <dbReference type="ARBA" id="ARBA00012438"/>
    </source>
</evidence>
<comment type="caution">
    <text evidence="15">The sequence shown here is derived from an EMBL/GenBank/DDBJ whole genome shotgun (WGS) entry which is preliminary data.</text>
</comment>
<feature type="domain" description="Histidine kinase" evidence="14">
    <location>
        <begin position="131"/>
        <end position="348"/>
    </location>
</feature>